<organism evidence="1 2">
    <name type="scientific">Eragrostis curvula</name>
    <name type="common">weeping love grass</name>
    <dbReference type="NCBI Taxonomy" id="38414"/>
    <lineage>
        <taxon>Eukaryota</taxon>
        <taxon>Viridiplantae</taxon>
        <taxon>Streptophyta</taxon>
        <taxon>Embryophyta</taxon>
        <taxon>Tracheophyta</taxon>
        <taxon>Spermatophyta</taxon>
        <taxon>Magnoliopsida</taxon>
        <taxon>Liliopsida</taxon>
        <taxon>Poales</taxon>
        <taxon>Poaceae</taxon>
        <taxon>PACMAD clade</taxon>
        <taxon>Chloridoideae</taxon>
        <taxon>Eragrostideae</taxon>
        <taxon>Eragrostidinae</taxon>
        <taxon>Eragrostis</taxon>
    </lineage>
</organism>
<comment type="caution">
    <text evidence="1">The sequence shown here is derived from an EMBL/GenBank/DDBJ whole genome shotgun (WGS) entry which is preliminary data.</text>
</comment>
<sequence>MLQRELARLVDAIDGCSQPREAGRKLDGLSVEVGQYQLARMLPLPDITADHIVAVTADLVVSESIGGGPETKMTSRLRVSRGLTVSSRCGGVCGIVGTEGCTNLQFGHAGEDLQSMTRRWQLTHGTATIWSLELMLLTMLFVSSAKKKGLALLSVLVGVVEMLSSRFSVSCSSLDLGLSQLFSIVFLFRSRHCSQSRGRGSPSCSSRPLAWETASSQTKCFLFFAPPLLPSESDDELLGLFALLMKPGDTTSDVGPNDSSGCTSISFTVSNFTSSLLSGHT</sequence>
<dbReference type="OrthoDB" id="720138at2759"/>
<gene>
    <name evidence="1" type="ORF">EJB05_28281</name>
</gene>
<feature type="non-terminal residue" evidence="1">
    <location>
        <position position="1"/>
    </location>
</feature>
<dbReference type="AlphaFoldDB" id="A0A5J9UPS8"/>
<dbReference type="EMBL" id="RWGY01000013">
    <property type="protein sequence ID" value="TVU25772.1"/>
    <property type="molecule type" value="Genomic_DNA"/>
</dbReference>
<dbReference type="Gramene" id="TVU25772">
    <property type="protein sequence ID" value="TVU25772"/>
    <property type="gene ID" value="EJB05_28281"/>
</dbReference>
<name>A0A5J9UPS8_9POAL</name>
<proteinExistence type="predicted"/>
<accession>A0A5J9UPS8</accession>
<dbReference type="Proteomes" id="UP000324897">
    <property type="component" value="Chromosome 2"/>
</dbReference>
<evidence type="ECO:0000313" key="1">
    <source>
        <dbReference type="EMBL" id="TVU25772.1"/>
    </source>
</evidence>
<protein>
    <submittedName>
        <fullName evidence="1">Uncharacterized protein</fullName>
    </submittedName>
</protein>
<keyword evidence="2" id="KW-1185">Reference proteome</keyword>
<evidence type="ECO:0000313" key="2">
    <source>
        <dbReference type="Proteomes" id="UP000324897"/>
    </source>
</evidence>
<reference evidence="1 2" key="1">
    <citation type="journal article" date="2019" name="Sci. Rep.">
        <title>A high-quality genome of Eragrostis curvula grass provides insights into Poaceae evolution and supports new strategies to enhance forage quality.</title>
        <authorList>
            <person name="Carballo J."/>
            <person name="Santos B.A.C.M."/>
            <person name="Zappacosta D."/>
            <person name="Garbus I."/>
            <person name="Selva J.P."/>
            <person name="Gallo C.A."/>
            <person name="Diaz A."/>
            <person name="Albertini E."/>
            <person name="Caccamo M."/>
            <person name="Echenique V."/>
        </authorList>
    </citation>
    <scope>NUCLEOTIDE SEQUENCE [LARGE SCALE GENOMIC DNA]</scope>
    <source>
        <strain evidence="2">cv. Victoria</strain>
        <tissue evidence="1">Leaf</tissue>
    </source>
</reference>